<feature type="domain" description="PPM-type phosphatase" evidence="4">
    <location>
        <begin position="8"/>
        <end position="375"/>
    </location>
</feature>
<dbReference type="InterPro" id="IPR036457">
    <property type="entry name" value="PPM-type-like_dom_sf"/>
</dbReference>
<dbReference type="SUPFAM" id="SSF81606">
    <property type="entry name" value="PP2C-like"/>
    <property type="match status" value="1"/>
</dbReference>
<dbReference type="GO" id="GO:0004722">
    <property type="term" value="F:protein serine/threonine phosphatase activity"/>
    <property type="evidence" value="ECO:0007669"/>
    <property type="project" value="InterPro"/>
</dbReference>
<evidence type="ECO:0000259" key="4">
    <source>
        <dbReference type="PROSITE" id="PS51746"/>
    </source>
</evidence>
<reference evidence="5" key="1">
    <citation type="submission" date="2018-10" db="EMBL/GenBank/DDBJ databases">
        <title>Hidden diversity of soil giant viruses.</title>
        <authorList>
            <person name="Schulz F."/>
            <person name="Alteio L."/>
            <person name="Goudeau D."/>
            <person name="Ryan E.M."/>
            <person name="Malmstrom R.R."/>
            <person name="Blanchard J."/>
            <person name="Woyke T."/>
        </authorList>
    </citation>
    <scope>NUCLEOTIDE SEQUENCE</scope>
    <source>
        <strain evidence="5">HYV1</strain>
    </source>
</reference>
<dbReference type="PANTHER" id="PTHR47992">
    <property type="entry name" value="PROTEIN PHOSPHATASE"/>
    <property type="match status" value="1"/>
</dbReference>
<dbReference type="GO" id="GO:0046872">
    <property type="term" value="F:metal ion binding"/>
    <property type="evidence" value="ECO:0007669"/>
    <property type="project" value="UniProtKB-KW"/>
</dbReference>
<dbReference type="InterPro" id="IPR001932">
    <property type="entry name" value="PPM-type_phosphatase-like_dom"/>
</dbReference>
<dbReference type="SMART" id="SM00332">
    <property type="entry name" value="PP2Cc"/>
    <property type="match status" value="1"/>
</dbReference>
<dbReference type="InterPro" id="IPR015655">
    <property type="entry name" value="PP2C"/>
</dbReference>
<organism evidence="5">
    <name type="scientific">Hyperionvirus sp</name>
    <dbReference type="NCBI Taxonomy" id="2487770"/>
    <lineage>
        <taxon>Viruses</taxon>
        <taxon>Varidnaviria</taxon>
        <taxon>Bamfordvirae</taxon>
        <taxon>Nucleocytoviricota</taxon>
        <taxon>Megaviricetes</taxon>
        <taxon>Imitervirales</taxon>
        <taxon>Mimiviridae</taxon>
        <taxon>Klosneuvirinae</taxon>
    </lineage>
</organism>
<keyword evidence="1" id="KW-0479">Metal-binding</keyword>
<dbReference type="Pfam" id="PF00481">
    <property type="entry name" value="PP2C"/>
    <property type="match status" value="1"/>
</dbReference>
<keyword evidence="2" id="KW-0378">Hydrolase</keyword>
<evidence type="ECO:0000313" key="5">
    <source>
        <dbReference type="EMBL" id="AYV84603.1"/>
    </source>
</evidence>
<proteinExistence type="predicted"/>
<protein>
    <recommendedName>
        <fullName evidence="4">PPM-type phosphatase domain-containing protein</fullName>
    </recommendedName>
</protein>
<dbReference type="PROSITE" id="PS51746">
    <property type="entry name" value="PPM_2"/>
    <property type="match status" value="1"/>
</dbReference>
<gene>
    <name evidence="5" type="ORF">Hyperionvirus30_19</name>
</gene>
<dbReference type="Gene3D" id="3.60.40.10">
    <property type="entry name" value="PPM-type phosphatase domain"/>
    <property type="match status" value="1"/>
</dbReference>
<evidence type="ECO:0000256" key="3">
    <source>
        <dbReference type="ARBA" id="ARBA00022912"/>
    </source>
</evidence>
<dbReference type="InterPro" id="IPR000222">
    <property type="entry name" value="PP2C_BS"/>
</dbReference>
<sequence length="377" mass="42613">MGDEEKSVVGIGVVEQGIRDECEDFIVRVRYGKGWLFGVFDGHAGKAVSQFCAEKLVECLDEIGGEDWNEKLAKVFVVLQERICLDVAIINEGTTAVIGFVGEDMKIYIGVVGDARAMIVDVVGNEVMNVGGGVAVVKDMMGEEFKKHGIREDCKLEKYITRTQFYDGVRYCPEWEYYRQVLKMSFKKIDGAFYIQAGIQQLQPLRALGDKNATGLIRVPELYSWVLTGEQLRRGKLVFTSDGLENHKAVMPEKLAKMLVSPFDTLFEVKELFRGTCLDIDKSKYVREGKIDVVMDPKWERGVKVKKVLEIFAGLVKAVECDIRKYDKEWASKLMLYYPKFVSAVMRGENTLELIVFLAIMLISDDNISIIAFDLGR</sequence>
<dbReference type="EMBL" id="MK072412">
    <property type="protein sequence ID" value="AYV84603.1"/>
    <property type="molecule type" value="Genomic_DNA"/>
</dbReference>
<evidence type="ECO:0000256" key="1">
    <source>
        <dbReference type="ARBA" id="ARBA00022723"/>
    </source>
</evidence>
<name>A0A3G5AFE4_9VIRU</name>
<accession>A0A3G5AFE4</accession>
<keyword evidence="3" id="KW-0904">Protein phosphatase</keyword>
<evidence type="ECO:0000256" key="2">
    <source>
        <dbReference type="ARBA" id="ARBA00022801"/>
    </source>
</evidence>
<dbReference type="PROSITE" id="PS01032">
    <property type="entry name" value="PPM_1"/>
    <property type="match status" value="1"/>
</dbReference>